<keyword evidence="2" id="KW-1185">Reference proteome</keyword>
<gene>
    <name evidence="1" type="ORF">SPSIL_002050</name>
</gene>
<name>A0ABZ3IEJ4_9FIRM</name>
<evidence type="ECO:0008006" key="3">
    <source>
        <dbReference type="Google" id="ProtNLM"/>
    </source>
</evidence>
<evidence type="ECO:0000313" key="2">
    <source>
        <dbReference type="Proteomes" id="UP000216752"/>
    </source>
</evidence>
<sequence>MDNQQIATLTAQIVASAATNTQLLVTATSITNLYQQVFNVIKQMDKTT</sequence>
<accession>A0ABZ3IEJ4</accession>
<dbReference type="RefSeq" id="WP_169717820.1">
    <property type="nucleotide sequence ID" value="NZ_CP155573.1"/>
</dbReference>
<protein>
    <recommendedName>
        <fullName evidence="3">Killing trait</fullName>
    </recommendedName>
</protein>
<proteinExistence type="predicted"/>
<dbReference type="EMBL" id="CP155573">
    <property type="protein sequence ID" value="XFO64115.1"/>
    <property type="molecule type" value="Genomic_DNA"/>
</dbReference>
<reference evidence="1" key="1">
    <citation type="submission" date="2024-05" db="EMBL/GenBank/DDBJ databases">
        <title>Isolation and characterization of Sporomusa carbonis sp. nov., a carboxydotrophic hydrogenogen in the genus of Sporomusa isolated from a charcoal burning pile.</title>
        <authorList>
            <person name="Boeer T."/>
            <person name="Rosenbaum F."/>
            <person name="Eysell L."/>
            <person name="Mueller V."/>
            <person name="Daniel R."/>
            <person name="Poehlein A."/>
        </authorList>
    </citation>
    <scope>NUCLEOTIDE SEQUENCE [LARGE SCALE GENOMIC DNA]</scope>
    <source>
        <strain evidence="1">DSM 10669</strain>
    </source>
</reference>
<dbReference type="Proteomes" id="UP000216752">
    <property type="component" value="Chromosome"/>
</dbReference>
<evidence type="ECO:0000313" key="1">
    <source>
        <dbReference type="EMBL" id="XFO64115.1"/>
    </source>
</evidence>
<organism evidence="1 2">
    <name type="scientific">Sporomusa silvacetica DSM 10669</name>
    <dbReference type="NCBI Taxonomy" id="1123289"/>
    <lineage>
        <taxon>Bacteria</taxon>
        <taxon>Bacillati</taxon>
        <taxon>Bacillota</taxon>
        <taxon>Negativicutes</taxon>
        <taxon>Selenomonadales</taxon>
        <taxon>Sporomusaceae</taxon>
        <taxon>Sporomusa</taxon>
    </lineage>
</organism>